<dbReference type="Gene3D" id="3.40.50.300">
    <property type="entry name" value="P-loop containing nucleotide triphosphate hydrolases"/>
    <property type="match status" value="1"/>
</dbReference>
<keyword evidence="17" id="KW-1185">Reference proteome</keyword>
<dbReference type="GO" id="GO:0006614">
    <property type="term" value="P:SRP-dependent cotranslational protein targeting to membrane"/>
    <property type="evidence" value="ECO:0007669"/>
    <property type="project" value="InterPro"/>
</dbReference>
<evidence type="ECO:0000256" key="3">
    <source>
        <dbReference type="ARBA" id="ARBA00014919"/>
    </source>
</evidence>
<keyword evidence="16" id="KW-0969">Cilium</keyword>
<dbReference type="AlphaFoldDB" id="A0A518B930"/>
<evidence type="ECO:0000259" key="14">
    <source>
        <dbReference type="SMART" id="SM00382"/>
    </source>
</evidence>
<evidence type="ECO:0000256" key="4">
    <source>
        <dbReference type="ARBA" id="ARBA00022448"/>
    </source>
</evidence>
<name>A0A518B930_9BACT</name>
<keyword evidence="7" id="KW-1005">Bacterial flagellum biogenesis</keyword>
<dbReference type="InterPro" id="IPR003593">
    <property type="entry name" value="AAA+_ATPase"/>
</dbReference>
<dbReference type="GO" id="GO:0044781">
    <property type="term" value="P:bacterial-type flagellum organization"/>
    <property type="evidence" value="ECO:0007669"/>
    <property type="project" value="UniProtKB-KW"/>
</dbReference>
<dbReference type="GO" id="GO:0005886">
    <property type="term" value="C:plasma membrane"/>
    <property type="evidence" value="ECO:0007669"/>
    <property type="project" value="UniProtKB-SubCell"/>
</dbReference>
<evidence type="ECO:0000256" key="6">
    <source>
        <dbReference type="ARBA" id="ARBA00022741"/>
    </source>
</evidence>
<keyword evidence="16" id="KW-0282">Flagellum</keyword>
<protein>
    <recommendedName>
        <fullName evidence="3">Flagellar biosynthesis protein FlhF</fullName>
    </recommendedName>
    <alternativeName>
        <fullName evidence="13">Flagella-associated GTP-binding protein</fullName>
    </alternativeName>
</protein>
<keyword evidence="5" id="KW-1003">Cell membrane</keyword>
<dbReference type="CDD" id="cd17873">
    <property type="entry name" value="FlhF"/>
    <property type="match status" value="1"/>
</dbReference>
<keyword evidence="8" id="KW-0653">Protein transport</keyword>
<comment type="subcellular location">
    <subcellularLocation>
        <location evidence="1">Cell membrane</location>
        <topology evidence="1">Peripheral membrane protein</topology>
        <orientation evidence="1">Cytoplasmic side</orientation>
    </subcellularLocation>
</comment>
<keyword evidence="9" id="KW-0342">GTP-binding</keyword>
<dbReference type="FunFam" id="3.40.50.300:FF:000695">
    <property type="entry name" value="Flagellar biosynthesis regulator FlhF"/>
    <property type="match status" value="1"/>
</dbReference>
<evidence type="ECO:0000256" key="1">
    <source>
        <dbReference type="ARBA" id="ARBA00004413"/>
    </source>
</evidence>
<organism evidence="16 17">
    <name type="scientific">Kolteria novifilia</name>
    <dbReference type="NCBI Taxonomy" id="2527975"/>
    <lineage>
        <taxon>Bacteria</taxon>
        <taxon>Pseudomonadati</taxon>
        <taxon>Planctomycetota</taxon>
        <taxon>Planctomycetia</taxon>
        <taxon>Kolteriales</taxon>
        <taxon>Kolteriaceae</taxon>
        <taxon>Kolteria</taxon>
    </lineage>
</organism>
<dbReference type="InterPro" id="IPR047040">
    <property type="entry name" value="FlhF__GTPase_dom"/>
</dbReference>
<evidence type="ECO:0000256" key="5">
    <source>
        <dbReference type="ARBA" id="ARBA00022475"/>
    </source>
</evidence>
<evidence type="ECO:0000256" key="2">
    <source>
        <dbReference type="ARBA" id="ARBA00008531"/>
    </source>
</evidence>
<dbReference type="SMART" id="SM00382">
    <property type="entry name" value="AAA"/>
    <property type="match status" value="1"/>
</dbReference>
<evidence type="ECO:0000256" key="7">
    <source>
        <dbReference type="ARBA" id="ARBA00022795"/>
    </source>
</evidence>
<dbReference type="RefSeq" id="WP_145260999.1">
    <property type="nucleotide sequence ID" value="NZ_CP036279.1"/>
</dbReference>
<dbReference type="PANTHER" id="PTHR43134:SF3">
    <property type="entry name" value="FLAGELLAR BIOSYNTHESIS PROTEIN FLHF"/>
    <property type="match status" value="1"/>
</dbReference>
<dbReference type="GO" id="GO:0005525">
    <property type="term" value="F:GTP binding"/>
    <property type="evidence" value="ECO:0007669"/>
    <property type="project" value="UniProtKB-KW"/>
</dbReference>
<dbReference type="GO" id="GO:0003924">
    <property type="term" value="F:GTPase activity"/>
    <property type="evidence" value="ECO:0007669"/>
    <property type="project" value="InterPro"/>
</dbReference>
<evidence type="ECO:0000256" key="8">
    <source>
        <dbReference type="ARBA" id="ARBA00022927"/>
    </source>
</evidence>
<comment type="similarity">
    <text evidence="2">Belongs to the GTP-binding SRP family.</text>
</comment>
<dbReference type="OrthoDB" id="9778554at2"/>
<dbReference type="PANTHER" id="PTHR43134">
    <property type="entry name" value="SIGNAL RECOGNITION PARTICLE RECEPTOR SUBUNIT ALPHA"/>
    <property type="match status" value="1"/>
</dbReference>
<evidence type="ECO:0000256" key="10">
    <source>
        <dbReference type="ARBA" id="ARBA00023136"/>
    </source>
</evidence>
<keyword evidence="10" id="KW-0472">Membrane</keyword>
<gene>
    <name evidence="16" type="primary">flhF</name>
    <name evidence="16" type="ORF">Pan216_43690</name>
</gene>
<evidence type="ECO:0000259" key="15">
    <source>
        <dbReference type="SMART" id="SM00962"/>
    </source>
</evidence>
<evidence type="ECO:0000256" key="11">
    <source>
        <dbReference type="ARBA" id="ARBA00023225"/>
    </source>
</evidence>
<accession>A0A518B930</accession>
<keyword evidence="6" id="KW-0547">Nucleotide-binding</keyword>
<dbReference type="KEGG" id="knv:Pan216_43690"/>
<dbReference type="EMBL" id="CP036279">
    <property type="protein sequence ID" value="QDU63489.1"/>
    <property type="molecule type" value="Genomic_DNA"/>
</dbReference>
<sequence length="387" mass="41487">MSGASPKTFHAETMQQALAKVRRELGPDAVILRTRQLPGQGVVGRKGGAVEITAVMETQIAPRLVPASDPRGAEPQVVSSLQERLDAMTQMLDQLQRFTPTEFPKPWFSLVSHLRRVETPDDIIRSLITFLDQEHIDPGPIDDILVREATTRFFTDRFEVAPSLEGAFHSPVVALVGPTGSGKTTSIAKLAARACVGQGRSAALVTIDSYRIAATEQLRTYAEILGIEFRSASSPKQLRTVLEELVSVDLVLIDTAGRSASDHQRAHELATYLKGGIETHLVLPANTRDSSLKAIVESFSVLSCDRVLLTKLDELPGKGALAGIAGILPCPISYMTSGQDVPDDIEPADAARLAELAMGIDAIGRPGEKGTHRPGVGAAKTVRQAIA</sequence>
<feature type="domain" description="AAA+ ATPase" evidence="14">
    <location>
        <begin position="169"/>
        <end position="313"/>
    </location>
</feature>
<keyword evidence="11" id="KW-1006">Bacterial flagellum protein export</keyword>
<evidence type="ECO:0000313" key="17">
    <source>
        <dbReference type="Proteomes" id="UP000317093"/>
    </source>
</evidence>
<evidence type="ECO:0000256" key="13">
    <source>
        <dbReference type="ARBA" id="ARBA00030866"/>
    </source>
</evidence>
<comment type="function">
    <text evidence="12">Necessary for flagellar biosynthesis. May be involved in translocation of the flagellum.</text>
</comment>
<evidence type="ECO:0000313" key="16">
    <source>
        <dbReference type="EMBL" id="QDU63489.1"/>
    </source>
</evidence>
<dbReference type="GO" id="GO:0005047">
    <property type="term" value="F:signal recognition particle binding"/>
    <property type="evidence" value="ECO:0007669"/>
    <property type="project" value="TreeGrafter"/>
</dbReference>
<feature type="domain" description="SRP54-type proteins GTP-binding" evidence="15">
    <location>
        <begin position="170"/>
        <end position="359"/>
    </location>
</feature>
<reference evidence="16 17" key="1">
    <citation type="submission" date="2019-02" db="EMBL/GenBank/DDBJ databases">
        <title>Deep-cultivation of Planctomycetes and their phenomic and genomic characterization uncovers novel biology.</title>
        <authorList>
            <person name="Wiegand S."/>
            <person name="Jogler M."/>
            <person name="Boedeker C."/>
            <person name="Pinto D."/>
            <person name="Vollmers J."/>
            <person name="Rivas-Marin E."/>
            <person name="Kohn T."/>
            <person name="Peeters S.H."/>
            <person name="Heuer A."/>
            <person name="Rast P."/>
            <person name="Oberbeckmann S."/>
            <person name="Bunk B."/>
            <person name="Jeske O."/>
            <person name="Meyerdierks A."/>
            <person name="Storesund J.E."/>
            <person name="Kallscheuer N."/>
            <person name="Luecker S."/>
            <person name="Lage O.M."/>
            <person name="Pohl T."/>
            <person name="Merkel B.J."/>
            <person name="Hornburger P."/>
            <person name="Mueller R.-W."/>
            <person name="Bruemmer F."/>
            <person name="Labrenz M."/>
            <person name="Spormann A.M."/>
            <person name="Op den Camp H."/>
            <person name="Overmann J."/>
            <person name="Amann R."/>
            <person name="Jetten M.S.M."/>
            <person name="Mascher T."/>
            <person name="Medema M.H."/>
            <person name="Devos D.P."/>
            <person name="Kaster A.-K."/>
            <person name="Ovreas L."/>
            <person name="Rohde M."/>
            <person name="Galperin M.Y."/>
            <person name="Jogler C."/>
        </authorList>
    </citation>
    <scope>NUCLEOTIDE SEQUENCE [LARGE SCALE GENOMIC DNA]</scope>
    <source>
        <strain evidence="16 17">Pan216</strain>
    </source>
</reference>
<dbReference type="SMART" id="SM00962">
    <property type="entry name" value="SRP54"/>
    <property type="match status" value="1"/>
</dbReference>
<dbReference type="SUPFAM" id="SSF52540">
    <property type="entry name" value="P-loop containing nucleoside triphosphate hydrolases"/>
    <property type="match status" value="1"/>
</dbReference>
<dbReference type="Pfam" id="PF00448">
    <property type="entry name" value="SRP54"/>
    <property type="match status" value="1"/>
</dbReference>
<proteinExistence type="inferred from homology"/>
<dbReference type="Proteomes" id="UP000317093">
    <property type="component" value="Chromosome"/>
</dbReference>
<evidence type="ECO:0000256" key="9">
    <source>
        <dbReference type="ARBA" id="ARBA00023134"/>
    </source>
</evidence>
<dbReference type="InterPro" id="IPR027417">
    <property type="entry name" value="P-loop_NTPase"/>
</dbReference>
<evidence type="ECO:0000256" key="12">
    <source>
        <dbReference type="ARBA" id="ARBA00025337"/>
    </source>
</evidence>
<keyword evidence="16" id="KW-0966">Cell projection</keyword>
<dbReference type="GO" id="GO:0015031">
    <property type="term" value="P:protein transport"/>
    <property type="evidence" value="ECO:0007669"/>
    <property type="project" value="UniProtKB-KW"/>
</dbReference>
<dbReference type="InterPro" id="IPR000897">
    <property type="entry name" value="SRP54_GTPase_dom"/>
</dbReference>
<dbReference type="Gene3D" id="1.20.120.1380">
    <property type="entry name" value="Flagellar FlhF biosynthesis protein, N domain"/>
    <property type="match status" value="1"/>
</dbReference>
<keyword evidence="4" id="KW-0813">Transport</keyword>